<keyword evidence="4" id="KW-1185">Reference proteome</keyword>
<evidence type="ECO:0000256" key="1">
    <source>
        <dbReference type="SAM" id="MobiDB-lite"/>
    </source>
</evidence>
<accession>A0A1G9N3C7</accession>
<dbReference type="OrthoDB" id="3483116at2"/>
<name>A0A1G9N3C7_9CORY</name>
<dbReference type="EMBL" id="LT629700">
    <property type="protein sequence ID" value="SDL80761.1"/>
    <property type="molecule type" value="Genomic_DNA"/>
</dbReference>
<reference evidence="4" key="1">
    <citation type="submission" date="2016-10" db="EMBL/GenBank/DDBJ databases">
        <authorList>
            <person name="Varghese N."/>
            <person name="Submissions S."/>
        </authorList>
    </citation>
    <scope>NUCLEOTIDE SEQUENCE [LARGE SCALE GENOMIC DNA]</scope>
    <source>
        <strain evidence="4">DSM 20632</strain>
    </source>
</reference>
<evidence type="ECO:0000313" key="4">
    <source>
        <dbReference type="Proteomes" id="UP000199350"/>
    </source>
</evidence>
<dbReference type="SUPFAM" id="SSF53474">
    <property type="entry name" value="alpha/beta-Hydrolases"/>
    <property type="match status" value="1"/>
</dbReference>
<gene>
    <name evidence="3" type="ORF">SAMN04488535_0845</name>
</gene>
<sequence>MSDKPYLIYLHGVGEGDLDQKWKQGLLEGLDKVGYPGLDDVEIIAPHYAHALRGADDHYEMPPVTIQTPRGERARARREFESRTAAMETRLARYSAGKANVFAGTVVDVALAIPKFKQAQNYLRNENIRAQVLTKILGRIPSSGRALIVAHSLGTVIAADLIWRLPVDLDIVGVVTVGSPLASSLFEAGKLFKHSDEPPKNVGWWVNYWSSTDPVSARRGVSSVFPWLLDVHVRTPVSPASAHAVKEYLSQQLVAEAIGFGLFGSRSTELVRADTSLDVRLDTFEYIALQGLRYAHLIYARVPKEDKARYGLALRAVQARVVSDLKRKAELESRPLSSTIAMLDFDSADHHSPTPVPGPAQHEELEEVLTPLVALVDQNLLHPFEISVKRELRIRALQDLTAEMGLGSKVGGDVFAALDTASNALPGRAKTNWIKWGTLGVGFAILVVGTAGLALAPAAGVGGAAAVTSALASFGPGGMIGGLLTAGSLVSAGASGIAVGVMSPANSAESVEAMVRSQLAALILRKLYGFSGDDDIWNTWVESEVFLTREVNRLDEISDKDAPGLAELRRKLEAIKAAIRYALENGMAPGGLDDPAQGGGPKFTFTKRAK</sequence>
<dbReference type="AlphaFoldDB" id="A0A1G9N3C7"/>
<evidence type="ECO:0000256" key="2">
    <source>
        <dbReference type="SAM" id="Phobius"/>
    </source>
</evidence>
<dbReference type="STRING" id="38302.SAMN04488535_0845"/>
<feature type="transmembrane region" description="Helical" evidence="2">
    <location>
        <begin position="479"/>
        <end position="501"/>
    </location>
</feature>
<dbReference type="Proteomes" id="UP000199350">
    <property type="component" value="Chromosome I"/>
</dbReference>
<dbReference type="InterPro" id="IPR029058">
    <property type="entry name" value="AB_hydrolase_fold"/>
</dbReference>
<feature type="transmembrane region" description="Helical" evidence="2">
    <location>
        <begin position="436"/>
        <end position="459"/>
    </location>
</feature>
<proteinExistence type="predicted"/>
<keyword evidence="2" id="KW-0812">Transmembrane</keyword>
<evidence type="ECO:0008006" key="5">
    <source>
        <dbReference type="Google" id="ProtNLM"/>
    </source>
</evidence>
<protein>
    <recommendedName>
        <fullName evidence="5">Alpha/beta hydrolase</fullName>
    </recommendedName>
</protein>
<dbReference type="RefSeq" id="WP_092149187.1">
    <property type="nucleotide sequence ID" value="NZ_LT629700.1"/>
</dbReference>
<dbReference type="Gene3D" id="3.40.50.1820">
    <property type="entry name" value="alpha/beta hydrolase"/>
    <property type="match status" value="1"/>
</dbReference>
<feature type="region of interest" description="Disordered" evidence="1">
    <location>
        <begin position="590"/>
        <end position="610"/>
    </location>
</feature>
<evidence type="ECO:0000313" key="3">
    <source>
        <dbReference type="EMBL" id="SDL80761.1"/>
    </source>
</evidence>
<keyword evidence="2" id="KW-1133">Transmembrane helix</keyword>
<keyword evidence="2" id="KW-0472">Membrane</keyword>
<organism evidence="3 4">
    <name type="scientific">Corynebacterium mycetoides</name>
    <dbReference type="NCBI Taxonomy" id="38302"/>
    <lineage>
        <taxon>Bacteria</taxon>
        <taxon>Bacillati</taxon>
        <taxon>Actinomycetota</taxon>
        <taxon>Actinomycetes</taxon>
        <taxon>Mycobacteriales</taxon>
        <taxon>Corynebacteriaceae</taxon>
        <taxon>Corynebacterium</taxon>
    </lineage>
</organism>